<dbReference type="EMBL" id="CP134879">
    <property type="protein sequence ID" value="WNM24409.1"/>
    <property type="molecule type" value="Genomic_DNA"/>
</dbReference>
<keyword evidence="7" id="KW-0406">Ion transport</keyword>
<keyword evidence="4 11" id="KW-0812">Transmembrane</keyword>
<evidence type="ECO:0000256" key="9">
    <source>
        <dbReference type="ARBA" id="ARBA00023201"/>
    </source>
</evidence>
<evidence type="ECO:0000256" key="1">
    <source>
        <dbReference type="ARBA" id="ARBA00004651"/>
    </source>
</evidence>
<keyword evidence="5 11" id="KW-1133">Transmembrane helix</keyword>
<feature type="transmembrane region" description="Helical" evidence="11">
    <location>
        <begin position="81"/>
        <end position="106"/>
    </location>
</feature>
<dbReference type="AlphaFoldDB" id="A0AA96FBQ3"/>
<dbReference type="Proteomes" id="UP001304125">
    <property type="component" value="Chromosome"/>
</dbReference>
<dbReference type="GO" id="GO:0051453">
    <property type="term" value="P:regulation of intracellular pH"/>
    <property type="evidence" value="ECO:0007669"/>
    <property type="project" value="TreeGrafter"/>
</dbReference>
<keyword evidence="8 11" id="KW-0472">Membrane</keyword>
<evidence type="ECO:0000256" key="2">
    <source>
        <dbReference type="ARBA" id="ARBA00022448"/>
    </source>
</evidence>
<feature type="transmembrane region" description="Helical" evidence="11">
    <location>
        <begin position="300"/>
        <end position="325"/>
    </location>
</feature>
<dbReference type="PANTHER" id="PTHR10110">
    <property type="entry name" value="SODIUM/HYDROGEN EXCHANGER"/>
    <property type="match status" value="1"/>
</dbReference>
<evidence type="ECO:0000259" key="12">
    <source>
        <dbReference type="Pfam" id="PF00999"/>
    </source>
</evidence>
<evidence type="ECO:0000256" key="10">
    <source>
        <dbReference type="SAM" id="Coils"/>
    </source>
</evidence>
<evidence type="ECO:0000256" key="11">
    <source>
        <dbReference type="SAM" id="Phobius"/>
    </source>
</evidence>
<dbReference type="KEGG" id="dcp:RN607_13715"/>
<sequence>MTEILVALLAVLAVTAAAAVGGPRLGVASPLMLVAVGVAASLLPSLGSIEVEPEWILEGLLPPLLYSSAVSMPAMNFRREFTSISALSVTLVIATSLALGLFFMWAVPGLGFAWGVALGAIVSPTDAVATSIVKRHPVSKRVISMLDGESLINDASALVLLRTAIVGTAATFSLWGAAGTFAYSVIVAVLIGGAIGMLNLKVRARVKEPTVSTVISFMVPFAASLPAELLGASGLVAAVVAGLVAGIRAPREISPQNRLSDTLNWRTMDLVLESIVFLLMGLQLRSVVTHVQDNVGGTGTAALIALAALGLTLAVRTAFVGPLLVGLKRKAARKVQAQERLVRLRDKIDTAVHDEQRSEPYVFKGREFSERQTLQVRQRIARSLADIDYFVRAPLGWREGAVVVWAGMRGAVTVAAVQTLPAQTPHRSLLVLIAFLVALFSLLLQGGTMGLFLRIIAPPEPVDVAALDRAERAEVLDLLRERARAIAPPEVSEDAARETKLEAARTHRLEVLAAQRAALLDARADGRFDADVLESELANLDATEIAIELRGRGRL</sequence>
<dbReference type="PANTHER" id="PTHR10110:SF86">
    <property type="entry name" value="SODIUM_HYDROGEN EXCHANGER 7"/>
    <property type="match status" value="1"/>
</dbReference>
<dbReference type="Gene3D" id="6.10.140.1330">
    <property type="match status" value="1"/>
</dbReference>
<protein>
    <submittedName>
        <fullName evidence="14">Cation:proton antiporter</fullName>
    </submittedName>
</protein>
<keyword evidence="9" id="KW-0739">Sodium transport</keyword>
<evidence type="ECO:0000256" key="5">
    <source>
        <dbReference type="ARBA" id="ARBA00022989"/>
    </source>
</evidence>
<feature type="transmembrane region" description="Helical" evidence="11">
    <location>
        <begin position="229"/>
        <end position="249"/>
    </location>
</feature>
<dbReference type="InterPro" id="IPR006153">
    <property type="entry name" value="Cation/H_exchanger_TM"/>
</dbReference>
<feature type="coiled-coil region" evidence="10">
    <location>
        <begin position="327"/>
        <end position="354"/>
    </location>
</feature>
<evidence type="ECO:0000313" key="15">
    <source>
        <dbReference type="Proteomes" id="UP001304125"/>
    </source>
</evidence>
<dbReference type="EMBL" id="CP134880">
    <property type="protein sequence ID" value="WNM27243.1"/>
    <property type="molecule type" value="Genomic_DNA"/>
</dbReference>
<evidence type="ECO:0000256" key="6">
    <source>
        <dbReference type="ARBA" id="ARBA00023053"/>
    </source>
</evidence>
<dbReference type="Proteomes" id="UP001303408">
    <property type="component" value="Chromosome"/>
</dbReference>
<keyword evidence="15" id="KW-1185">Reference proteome</keyword>
<feature type="transmembrane region" description="Helical" evidence="11">
    <location>
        <begin position="429"/>
        <end position="453"/>
    </location>
</feature>
<keyword evidence="10" id="KW-0175">Coiled coil</keyword>
<evidence type="ECO:0000256" key="8">
    <source>
        <dbReference type="ARBA" id="ARBA00023136"/>
    </source>
</evidence>
<feature type="transmembrane region" description="Helical" evidence="11">
    <location>
        <begin position="112"/>
        <end position="133"/>
    </location>
</feature>
<feature type="transmembrane region" description="Helical" evidence="11">
    <location>
        <begin position="181"/>
        <end position="199"/>
    </location>
</feature>
<dbReference type="GO" id="GO:0005886">
    <property type="term" value="C:plasma membrane"/>
    <property type="evidence" value="ECO:0007669"/>
    <property type="project" value="UniProtKB-SubCell"/>
</dbReference>
<organism evidence="14">
    <name type="scientific">Demequina capsici</name>
    <dbReference type="NCBI Taxonomy" id="3075620"/>
    <lineage>
        <taxon>Bacteria</taxon>
        <taxon>Bacillati</taxon>
        <taxon>Actinomycetota</taxon>
        <taxon>Actinomycetes</taxon>
        <taxon>Micrococcales</taxon>
        <taxon>Demequinaceae</taxon>
        <taxon>Demequina</taxon>
    </lineage>
</organism>
<dbReference type="Pfam" id="PF00999">
    <property type="entry name" value="Na_H_Exchanger"/>
    <property type="match status" value="2"/>
</dbReference>
<dbReference type="InterPro" id="IPR018422">
    <property type="entry name" value="Cation/H_exchanger_CPA1"/>
</dbReference>
<evidence type="ECO:0000313" key="13">
    <source>
        <dbReference type="EMBL" id="WNM24409.1"/>
    </source>
</evidence>
<proteinExistence type="predicted"/>
<dbReference type="GO" id="GO:0098719">
    <property type="term" value="P:sodium ion import across plasma membrane"/>
    <property type="evidence" value="ECO:0007669"/>
    <property type="project" value="TreeGrafter"/>
</dbReference>
<feature type="transmembrane region" description="Helical" evidence="11">
    <location>
        <begin position="270"/>
        <end position="288"/>
    </location>
</feature>
<keyword evidence="6" id="KW-0915">Sodium</keyword>
<feature type="domain" description="Cation/H+ exchanger transmembrane" evidence="12">
    <location>
        <begin position="12"/>
        <end position="327"/>
    </location>
</feature>
<keyword evidence="2" id="KW-0813">Transport</keyword>
<feature type="domain" description="Cation/H+ exchanger transmembrane" evidence="12">
    <location>
        <begin position="394"/>
        <end position="453"/>
    </location>
</feature>
<name>A0AA96FBQ3_9MICO</name>
<evidence type="ECO:0000256" key="4">
    <source>
        <dbReference type="ARBA" id="ARBA00022692"/>
    </source>
</evidence>
<accession>A0AA96FBQ3</accession>
<accession>A0AA96F6X1</accession>
<reference evidence="14 15" key="1">
    <citation type="submission" date="2023-09" db="EMBL/GenBank/DDBJ databases">
        <title>Demequina sp. a novel bacteria isolated from Capsicum annuum.</title>
        <authorList>
            <person name="Humaira Z."/>
            <person name="Lee J."/>
            <person name="Cho D."/>
        </authorList>
    </citation>
    <scope>NUCLEOTIDE SEQUENCE</scope>
    <source>
        <strain evidence="13 15">OYTSA14</strain>
        <strain evidence="14">PMTSA13</strain>
    </source>
</reference>
<evidence type="ECO:0000313" key="14">
    <source>
        <dbReference type="EMBL" id="WNM27243.1"/>
    </source>
</evidence>
<evidence type="ECO:0000256" key="7">
    <source>
        <dbReference type="ARBA" id="ARBA00023065"/>
    </source>
</evidence>
<dbReference type="GO" id="GO:0015386">
    <property type="term" value="F:potassium:proton antiporter activity"/>
    <property type="evidence" value="ECO:0007669"/>
    <property type="project" value="TreeGrafter"/>
</dbReference>
<keyword evidence="3" id="KW-1003">Cell membrane</keyword>
<evidence type="ECO:0000256" key="3">
    <source>
        <dbReference type="ARBA" id="ARBA00022475"/>
    </source>
</evidence>
<dbReference type="RefSeq" id="WP_313498102.1">
    <property type="nucleotide sequence ID" value="NZ_CP134880.1"/>
</dbReference>
<gene>
    <name evidence="13" type="ORF">RN606_13750</name>
    <name evidence="14" type="ORF">RN607_13715</name>
</gene>
<dbReference type="GO" id="GO:0015385">
    <property type="term" value="F:sodium:proton antiporter activity"/>
    <property type="evidence" value="ECO:0007669"/>
    <property type="project" value="InterPro"/>
</dbReference>
<comment type="subcellular location">
    <subcellularLocation>
        <location evidence="1">Cell membrane</location>
        <topology evidence="1">Multi-pass membrane protein</topology>
    </subcellularLocation>
</comment>